<dbReference type="InterPro" id="IPR050834">
    <property type="entry name" value="Glycosyltransf_2"/>
</dbReference>
<feature type="domain" description="Glycosyltransferase 2-like" evidence="1">
    <location>
        <begin position="414"/>
        <end position="501"/>
    </location>
</feature>
<dbReference type="Gene3D" id="3.40.50.2000">
    <property type="entry name" value="Glycogen Phosphorylase B"/>
    <property type="match status" value="1"/>
</dbReference>
<dbReference type="RefSeq" id="WP_148827328.1">
    <property type="nucleotide sequence ID" value="NZ_CP099530.1"/>
</dbReference>
<comment type="caution">
    <text evidence="2">The sequence shown here is derived from an EMBL/GenBank/DDBJ whole genome shotgun (WGS) entry which is preliminary data.</text>
</comment>
<accession>A0ABT3DVN5</accession>
<evidence type="ECO:0000313" key="3">
    <source>
        <dbReference type="Proteomes" id="UP001320843"/>
    </source>
</evidence>
<dbReference type="EMBL" id="JANFWR010000012">
    <property type="protein sequence ID" value="MCW0399548.1"/>
    <property type="molecule type" value="Genomic_DNA"/>
</dbReference>
<gene>
    <name evidence="2" type="ORF">NB700_002104</name>
</gene>
<keyword evidence="3" id="KW-1185">Reference proteome</keyword>
<dbReference type="PANTHER" id="PTHR43685:SF2">
    <property type="entry name" value="GLYCOSYLTRANSFERASE 2-LIKE DOMAIN-CONTAINING PROTEIN"/>
    <property type="match status" value="1"/>
</dbReference>
<sequence length="730" mass="79083">MGLTVFVTRELYPFTAGGIGRVVANILATTPAEQRAHMAVLYIGDNVSADSFSSVYPDVAFLAFASPDYQLCDDQGRRYAPMHSYSNTVLHWESTLVLQGLRKLQQLHGKLDYVEFIDWGAGAFACTQEKLLGSDFAETVLAVRLHTTDSILCDFEPRAPSVHGLCLYDLERKALADCDLIVAQLSTVSRAFQCFYGFDPIEWDKRVCLHAPPVLLDHLEPVSRSVELGVETPLVFSSKLQDIKRPDIFVRGCVQFMRSAPKYNGKIVFLAHSFDANYREAIISLIPQDLKDRVSFRAGVSGAAREQAIGESVCIFPSPWESFCLAAYEASLAGAVCVLNERNPAFGAGTPWVDGRNCAKFDGTAGGLASALLHIFSDSGAAERVPVEVPDDAKPWMFCYSEPPARRGVLPSLSVVILNQDGGSNLLATVDSVLGSNAAISKIVVVDDASSDPTSPDALHALAGLGDGITVVRQVMRSGGAVARNAAIELIESDTVFFIRSGEFVSAGFLSRGLHCLANHSRCDAVTAQYGVASNLPSAVDRNANFDLYSIFCGEARLGGLYENRFGPESFMVRTAVARTLRFDEALPVSEGWEFLLRLCQSGSAIVVSSAVEIASYPMHPMTNGVASPSDAYVQAYRRLMHSKQINIGSSLVVPAYAIGVQGGGGSGMIIIGSDVASQQLRELRESEAVRYALACARFLQRRAPWSLGFGKWLARRTLGFRARLGRRAI</sequence>
<dbReference type="Proteomes" id="UP001320843">
    <property type="component" value="Unassembled WGS sequence"/>
</dbReference>
<name>A0ABT3DVN5_9XANT</name>
<dbReference type="InterPro" id="IPR001173">
    <property type="entry name" value="Glyco_trans_2-like"/>
</dbReference>
<evidence type="ECO:0000313" key="2">
    <source>
        <dbReference type="EMBL" id="MCW0399548.1"/>
    </source>
</evidence>
<dbReference type="SUPFAM" id="SSF53448">
    <property type="entry name" value="Nucleotide-diphospho-sugar transferases"/>
    <property type="match status" value="1"/>
</dbReference>
<reference evidence="2 3" key="1">
    <citation type="submission" date="2022-06" db="EMBL/GenBank/DDBJ databases">
        <title>Dynamics of rice microbiomes reveals core vertical transmitted seed endophytes.</title>
        <authorList>
            <person name="Liao K."/>
            <person name="Zhang X."/>
        </authorList>
    </citation>
    <scope>NUCLEOTIDE SEQUENCE [LARGE SCALE GENOMIC DNA]</scope>
    <source>
        <strain evidence="2 3">YT10-10-1</strain>
    </source>
</reference>
<dbReference type="InterPro" id="IPR029044">
    <property type="entry name" value="Nucleotide-diphossugar_trans"/>
</dbReference>
<proteinExistence type="predicted"/>
<evidence type="ECO:0000259" key="1">
    <source>
        <dbReference type="Pfam" id="PF00535"/>
    </source>
</evidence>
<dbReference type="PANTHER" id="PTHR43685">
    <property type="entry name" value="GLYCOSYLTRANSFERASE"/>
    <property type="match status" value="1"/>
</dbReference>
<protein>
    <recommendedName>
        <fullName evidence="1">Glycosyltransferase 2-like domain-containing protein</fullName>
    </recommendedName>
</protein>
<dbReference type="Gene3D" id="3.90.550.10">
    <property type="entry name" value="Spore Coat Polysaccharide Biosynthesis Protein SpsA, Chain A"/>
    <property type="match status" value="1"/>
</dbReference>
<organism evidence="2 3">
    <name type="scientific">Xanthomonas sacchari</name>
    <dbReference type="NCBI Taxonomy" id="56458"/>
    <lineage>
        <taxon>Bacteria</taxon>
        <taxon>Pseudomonadati</taxon>
        <taxon>Pseudomonadota</taxon>
        <taxon>Gammaproteobacteria</taxon>
        <taxon>Lysobacterales</taxon>
        <taxon>Lysobacteraceae</taxon>
        <taxon>Xanthomonas</taxon>
    </lineage>
</organism>
<dbReference type="Pfam" id="PF00535">
    <property type="entry name" value="Glycos_transf_2"/>
    <property type="match status" value="1"/>
</dbReference>
<dbReference type="CDD" id="cd00761">
    <property type="entry name" value="Glyco_tranf_GTA_type"/>
    <property type="match status" value="1"/>
</dbReference>
<dbReference type="SUPFAM" id="SSF53756">
    <property type="entry name" value="UDP-Glycosyltransferase/glycogen phosphorylase"/>
    <property type="match status" value="1"/>
</dbReference>